<dbReference type="InterPro" id="IPR016849">
    <property type="entry name" value="Rtt109"/>
</dbReference>
<evidence type="ECO:0000256" key="4">
    <source>
        <dbReference type="ARBA" id="ARBA00022763"/>
    </source>
</evidence>
<proteinExistence type="predicted"/>
<dbReference type="PANTHER" id="PTHR31571">
    <property type="entry name" value="ALTERED INHERITANCE OF MITOCHONDRIA PROTEIN 6"/>
    <property type="match status" value="1"/>
</dbReference>
<dbReference type="InterPro" id="IPR013178">
    <property type="entry name" value="Histone_AcTrfase_Rtt109/CBP"/>
</dbReference>
<reference evidence="11 12" key="1">
    <citation type="submission" date="2021-06" db="EMBL/GenBank/DDBJ databases">
        <authorList>
            <person name="Kallberg Y."/>
            <person name="Tangrot J."/>
            <person name="Rosling A."/>
        </authorList>
    </citation>
    <scope>NUCLEOTIDE SEQUENCE [LARGE SCALE GENOMIC DNA]</scope>
    <source>
        <strain evidence="11 12">120-4 pot B 10/14</strain>
    </source>
</reference>
<keyword evidence="3" id="KW-0808">Transferase</keyword>
<sequence>YMASNNSSHPSKAAADEPTNLNSTRLIDYLASYLKQTVNGVHTYTIYALSSKLTHKNALTLHKNSNTGSNTSKSNLFERQLLLLVNEKIPSTDKEVFVTGVEIYEYHDFDTDTLNIYISKVDTTGYSPYSSTPTKNLLTAYMKFYLEDANVNKQLLLKRRMIKFNVFARPHPQYLFHLSEQNPTKRVLSDSELLKWWKNVLQKTFLHDTIHNLQKKTRKERGWFFFPGMPSEKIALTFIKDNVDSEAEKHENLGWQYGYPYPDEEEAIKVIPKFEDDAKSRWLDTARESSLTVKNFWELISIGGEFAGGKQAGFFWVETSLDDDQGLTNQDIKTIPIMDQNLNTEIKKELEREVGGVVVSAHTYVQALGELFAQEFNTEEAAIESTSNWYRYFSGLQEKTNPDDLIIKFTVNNSTITHNDSQQHNDNDNQQHNNNDNQQHNTTPVNNLQMRIKRKASLVQNDNVNSTTDSSVNVLSPSLIKRAKK</sequence>
<keyword evidence="6" id="KW-0805">Transcription regulation</keyword>
<feature type="non-terminal residue" evidence="11">
    <location>
        <position position="1"/>
    </location>
</feature>
<evidence type="ECO:0000256" key="5">
    <source>
        <dbReference type="ARBA" id="ARBA00022990"/>
    </source>
</evidence>
<keyword evidence="4" id="KW-0227">DNA damage</keyword>
<dbReference type="EMBL" id="CAJVQB010073013">
    <property type="protein sequence ID" value="CAG8843617.1"/>
    <property type="molecule type" value="Genomic_DNA"/>
</dbReference>
<comment type="subcellular location">
    <subcellularLocation>
        <location evidence="1">Nucleus</location>
    </subcellularLocation>
</comment>
<dbReference type="Proteomes" id="UP000789901">
    <property type="component" value="Unassembled WGS sequence"/>
</dbReference>
<evidence type="ECO:0000313" key="11">
    <source>
        <dbReference type="EMBL" id="CAG8843617.1"/>
    </source>
</evidence>
<comment type="catalytic activity">
    <reaction evidence="9">
        <text>L-lysyl-[histone] + acetyl-CoA = N(6)-acetyl-L-lysyl-[histone] + CoA + H(+)</text>
        <dbReference type="Rhea" id="RHEA:21992"/>
        <dbReference type="Rhea" id="RHEA-COMP:9845"/>
        <dbReference type="Rhea" id="RHEA-COMP:11338"/>
        <dbReference type="ChEBI" id="CHEBI:15378"/>
        <dbReference type="ChEBI" id="CHEBI:29969"/>
        <dbReference type="ChEBI" id="CHEBI:57287"/>
        <dbReference type="ChEBI" id="CHEBI:57288"/>
        <dbReference type="ChEBI" id="CHEBI:61930"/>
        <dbReference type="EC" id="2.3.1.48"/>
    </reaction>
    <physiologicalReaction direction="left-to-right" evidence="9">
        <dbReference type="Rhea" id="RHEA:21993"/>
    </physiologicalReaction>
</comment>
<feature type="region of interest" description="Disordered" evidence="10">
    <location>
        <begin position="460"/>
        <end position="485"/>
    </location>
</feature>
<evidence type="ECO:0000256" key="9">
    <source>
        <dbReference type="ARBA" id="ARBA00048940"/>
    </source>
</evidence>
<evidence type="ECO:0000256" key="10">
    <source>
        <dbReference type="SAM" id="MobiDB-lite"/>
    </source>
</evidence>
<evidence type="ECO:0000313" key="12">
    <source>
        <dbReference type="Proteomes" id="UP000789901"/>
    </source>
</evidence>
<keyword evidence="7" id="KW-0804">Transcription</keyword>
<evidence type="ECO:0000256" key="2">
    <source>
        <dbReference type="ARBA" id="ARBA00013184"/>
    </source>
</evidence>
<dbReference type="PROSITE" id="PS51728">
    <property type="entry name" value="RTT109_HAT"/>
    <property type="match status" value="1"/>
</dbReference>
<evidence type="ECO:0000256" key="7">
    <source>
        <dbReference type="ARBA" id="ARBA00023163"/>
    </source>
</evidence>
<dbReference type="PANTHER" id="PTHR31571:SF2">
    <property type="entry name" value="HISTONE ACETYLTRANSFERASE RTT109"/>
    <property type="match status" value="1"/>
</dbReference>
<feature type="compositionally biased region" description="Low complexity" evidence="10">
    <location>
        <begin position="430"/>
        <end position="441"/>
    </location>
</feature>
<feature type="compositionally biased region" description="Polar residues" evidence="10">
    <location>
        <begin position="460"/>
        <end position="476"/>
    </location>
</feature>
<evidence type="ECO:0000256" key="8">
    <source>
        <dbReference type="ARBA" id="ARBA00023242"/>
    </source>
</evidence>
<keyword evidence="5" id="KW-0007">Acetylation</keyword>
<accession>A0ABN7WY98</accession>
<evidence type="ECO:0000256" key="6">
    <source>
        <dbReference type="ARBA" id="ARBA00023015"/>
    </source>
</evidence>
<comment type="caution">
    <text evidence="11">The sequence shown here is derived from an EMBL/GenBank/DDBJ whole genome shotgun (WGS) entry which is preliminary data.</text>
</comment>
<feature type="region of interest" description="Disordered" evidence="10">
    <location>
        <begin position="416"/>
        <end position="443"/>
    </location>
</feature>
<organism evidence="11 12">
    <name type="scientific">Gigaspora margarita</name>
    <dbReference type="NCBI Taxonomy" id="4874"/>
    <lineage>
        <taxon>Eukaryota</taxon>
        <taxon>Fungi</taxon>
        <taxon>Fungi incertae sedis</taxon>
        <taxon>Mucoromycota</taxon>
        <taxon>Glomeromycotina</taxon>
        <taxon>Glomeromycetes</taxon>
        <taxon>Diversisporales</taxon>
        <taxon>Gigasporaceae</taxon>
        <taxon>Gigaspora</taxon>
    </lineage>
</organism>
<gene>
    <name evidence="11" type="ORF">GMARGA_LOCUS36637</name>
</gene>
<evidence type="ECO:0000256" key="3">
    <source>
        <dbReference type="ARBA" id="ARBA00022679"/>
    </source>
</evidence>
<protein>
    <recommendedName>
        <fullName evidence="2">histone acetyltransferase</fullName>
        <ecNumber evidence="2">2.3.1.48</ecNumber>
    </recommendedName>
</protein>
<evidence type="ECO:0000256" key="1">
    <source>
        <dbReference type="ARBA" id="ARBA00004123"/>
    </source>
</evidence>
<keyword evidence="8" id="KW-0539">Nucleus</keyword>
<dbReference type="EC" id="2.3.1.48" evidence="2"/>
<dbReference type="SMART" id="SM01250">
    <property type="entry name" value="KAT11"/>
    <property type="match status" value="1"/>
</dbReference>
<dbReference type="Pfam" id="PF08214">
    <property type="entry name" value="HAT_KAT11"/>
    <property type="match status" value="1"/>
</dbReference>
<dbReference type="InterPro" id="IPR051236">
    <property type="entry name" value="HAT_RTT109-like"/>
</dbReference>
<name>A0ABN7WY98_GIGMA</name>
<keyword evidence="12" id="KW-1185">Reference proteome</keyword>